<dbReference type="Gene3D" id="3.90.215.10">
    <property type="entry name" value="Gamma Fibrinogen, chain A, domain 1"/>
    <property type="match status" value="1"/>
</dbReference>
<reference evidence="1" key="1">
    <citation type="submission" date="2021-01" db="UniProtKB">
        <authorList>
            <consortium name="EnsemblMetazoa"/>
        </authorList>
    </citation>
    <scope>IDENTIFICATION</scope>
</reference>
<sequence>MYSSIFLTQMALVYARWYTQEETEGNVGTTTKSNIISARSPIECTLKCQRKMQKSFYVPEKEQCHCMRSWEHDAGSDGVMFEEHDKCTPFQSCKEVKEVCPECESDIYELAIVDGDKKTTKAFCDLTTDGGGWLAVANMTFEDPSDIYPILLQNPSTVSQLQNIQSGHVLLHHDLLRNLFVNHG</sequence>
<organism evidence="1 2">
    <name type="scientific">Clytia hemisphaerica</name>
    <dbReference type="NCBI Taxonomy" id="252671"/>
    <lineage>
        <taxon>Eukaryota</taxon>
        <taxon>Metazoa</taxon>
        <taxon>Cnidaria</taxon>
        <taxon>Hydrozoa</taxon>
        <taxon>Hydroidolina</taxon>
        <taxon>Leptothecata</taxon>
        <taxon>Obeliida</taxon>
        <taxon>Clytiidae</taxon>
        <taxon>Clytia</taxon>
    </lineage>
</organism>
<dbReference type="NCBIfam" id="NF040941">
    <property type="entry name" value="GGGWT_bact"/>
    <property type="match status" value="1"/>
</dbReference>
<name>A0A7M5XCB5_9CNID</name>
<keyword evidence="2" id="KW-1185">Reference proteome</keyword>
<dbReference type="Proteomes" id="UP000594262">
    <property type="component" value="Unplaced"/>
</dbReference>
<dbReference type="GeneID" id="136820592"/>
<evidence type="ECO:0000313" key="2">
    <source>
        <dbReference type="Proteomes" id="UP000594262"/>
    </source>
</evidence>
<evidence type="ECO:0008006" key="3">
    <source>
        <dbReference type="Google" id="ProtNLM"/>
    </source>
</evidence>
<evidence type="ECO:0000313" key="1">
    <source>
        <dbReference type="EnsemblMetazoa" id="CLYHEMP021262.1"/>
    </source>
</evidence>
<proteinExistence type="predicted"/>
<dbReference type="InterPro" id="IPR036056">
    <property type="entry name" value="Fibrinogen-like_C"/>
</dbReference>
<accession>A0A7M5XCB5</accession>
<dbReference type="RefSeq" id="XP_066932885.1">
    <property type="nucleotide sequence ID" value="XM_067076784.1"/>
</dbReference>
<protein>
    <recommendedName>
        <fullName evidence="3">Fibrinogen C-terminal domain-containing protein</fullName>
    </recommendedName>
</protein>
<dbReference type="EnsemblMetazoa" id="CLYHEMT021262.1">
    <property type="protein sequence ID" value="CLYHEMP021262.1"/>
    <property type="gene ID" value="CLYHEMG021262"/>
</dbReference>
<dbReference type="SUPFAM" id="SSF56496">
    <property type="entry name" value="Fibrinogen C-terminal domain-like"/>
    <property type="match status" value="1"/>
</dbReference>
<dbReference type="AlphaFoldDB" id="A0A7M5XCB5"/>
<dbReference type="InterPro" id="IPR014716">
    <property type="entry name" value="Fibrinogen_a/b/g_C_1"/>
</dbReference>